<evidence type="ECO:0000256" key="13">
    <source>
        <dbReference type="ARBA" id="ARBA00074399"/>
    </source>
</evidence>
<dbReference type="GO" id="GO:0051603">
    <property type="term" value="P:proteolysis involved in protein catabolic process"/>
    <property type="evidence" value="ECO:0007669"/>
    <property type="project" value="InterPro"/>
</dbReference>
<evidence type="ECO:0000256" key="10">
    <source>
        <dbReference type="ARBA" id="ARBA00052385"/>
    </source>
</evidence>
<reference evidence="16" key="1">
    <citation type="submission" date="2015-07" db="EMBL/GenBank/DDBJ databases">
        <title>Discovery of a poly(ethylene terephthalate assimilation.</title>
        <authorList>
            <person name="Yoshida S."/>
            <person name="Hiraga K."/>
            <person name="Takehana T."/>
            <person name="Taniguchi I."/>
            <person name="Yamaji H."/>
            <person name="Maeda Y."/>
            <person name="Toyohara K."/>
            <person name="Miyamoto K."/>
            <person name="Kimura Y."/>
            <person name="Oda K."/>
        </authorList>
    </citation>
    <scope>NUCLEOTIDE SEQUENCE [LARGE SCALE GENOMIC DNA]</scope>
    <source>
        <strain evidence="16">NBRC 110686 / TISTR 2288 / 201-F6</strain>
    </source>
</reference>
<comment type="caution">
    <text evidence="15">The sequence shown here is derived from an EMBL/GenBank/DDBJ whole genome shotgun (WGS) entry which is preliminary data.</text>
</comment>
<feature type="binding site" evidence="14">
    <location>
        <position position="162"/>
    </location>
    <ligand>
        <name>Na(+)</name>
        <dbReference type="ChEBI" id="CHEBI:29101"/>
    </ligand>
</feature>
<dbReference type="InterPro" id="IPR023333">
    <property type="entry name" value="Proteasome_suB-type"/>
</dbReference>
<dbReference type="Gene3D" id="3.60.20.10">
    <property type="entry name" value="Glutamine Phosphoribosylpyrophosphate, subunit 1, domain 1"/>
    <property type="match status" value="1"/>
</dbReference>
<dbReference type="STRING" id="1547922.ISF6_0711"/>
<evidence type="ECO:0000256" key="9">
    <source>
        <dbReference type="ARBA" id="ARBA00023053"/>
    </source>
</evidence>
<dbReference type="PROSITE" id="PS51476">
    <property type="entry name" value="PROTEASOME_BETA_2"/>
    <property type="match status" value="1"/>
</dbReference>
<comment type="catalytic activity">
    <reaction evidence="10 14">
        <text>ATP-dependent cleavage of peptide bonds with broad specificity.</text>
        <dbReference type="EC" id="3.4.25.2"/>
    </reaction>
</comment>
<evidence type="ECO:0000256" key="5">
    <source>
        <dbReference type="ARBA" id="ARBA00022670"/>
    </source>
</evidence>
<comment type="subcellular location">
    <subcellularLocation>
        <location evidence="1 14">Cytoplasm</location>
    </subcellularLocation>
</comment>
<feature type="binding site" evidence="14">
    <location>
        <position position="168"/>
    </location>
    <ligand>
        <name>Na(+)</name>
        <dbReference type="ChEBI" id="CHEBI:29101"/>
    </ligand>
</feature>
<comment type="function">
    <text evidence="14">Protease subunit of a proteasome-like degradation complex believed to be a general protein degrading machinery.</text>
</comment>
<name>A0A0K8NYZ6_PISS1</name>
<comment type="subunit">
    <text evidence="11 14">A double ring-shaped homohexamer of HslV is capped on each side by a ring-shaped HslU homohexamer. The assembly of the HslU/HslV complex is dependent on binding of ATP.</text>
</comment>
<dbReference type="RefSeq" id="WP_054019212.1">
    <property type="nucleotide sequence ID" value="NZ_BBYR01000014.1"/>
</dbReference>
<evidence type="ECO:0000256" key="8">
    <source>
        <dbReference type="ARBA" id="ARBA00022801"/>
    </source>
</evidence>
<dbReference type="EC" id="3.4.25.2" evidence="12 14"/>
<keyword evidence="6 14" id="KW-0888">Threonine protease</keyword>
<evidence type="ECO:0000256" key="12">
    <source>
        <dbReference type="ARBA" id="ARBA00066335"/>
    </source>
</evidence>
<keyword evidence="3 14" id="KW-0963">Cytoplasm</keyword>
<evidence type="ECO:0000313" key="15">
    <source>
        <dbReference type="EMBL" id="GAP35140.1"/>
    </source>
</evidence>
<comment type="activity regulation">
    <text evidence="14">Allosterically activated by HslU binding.</text>
</comment>
<evidence type="ECO:0000256" key="4">
    <source>
        <dbReference type="ARBA" id="ARBA00022533"/>
    </source>
</evidence>
<dbReference type="Pfam" id="PF00227">
    <property type="entry name" value="Proteasome"/>
    <property type="match status" value="1"/>
</dbReference>
<accession>A0A0K8NYZ6</accession>
<comment type="similarity">
    <text evidence="2 14">Belongs to the peptidase T1B family. HslV subfamily.</text>
</comment>
<evidence type="ECO:0000313" key="16">
    <source>
        <dbReference type="Proteomes" id="UP000037660"/>
    </source>
</evidence>
<dbReference type="NCBIfam" id="NF003964">
    <property type="entry name" value="PRK05456.1"/>
    <property type="match status" value="1"/>
</dbReference>
<evidence type="ECO:0000256" key="1">
    <source>
        <dbReference type="ARBA" id="ARBA00004496"/>
    </source>
</evidence>
<dbReference type="SUPFAM" id="SSF56235">
    <property type="entry name" value="N-terminal nucleophile aminohydrolases (Ntn hydrolases)"/>
    <property type="match status" value="1"/>
</dbReference>
<gene>
    <name evidence="14" type="primary">hslV</name>
    <name evidence="15" type="ORF">ISF6_0711</name>
</gene>
<dbReference type="PIRSF" id="PIRSF039093">
    <property type="entry name" value="HslV"/>
    <property type="match status" value="1"/>
</dbReference>
<dbReference type="CDD" id="cd01913">
    <property type="entry name" value="protease_HslV"/>
    <property type="match status" value="1"/>
</dbReference>
<dbReference type="NCBIfam" id="TIGR03692">
    <property type="entry name" value="ATP_dep_HslV"/>
    <property type="match status" value="1"/>
</dbReference>
<feature type="binding site" evidence="14">
    <location>
        <position position="165"/>
    </location>
    <ligand>
        <name>Na(+)</name>
        <dbReference type="ChEBI" id="CHEBI:29101"/>
    </ligand>
</feature>
<dbReference type="GO" id="GO:0009376">
    <property type="term" value="C:HslUV protease complex"/>
    <property type="evidence" value="ECO:0007669"/>
    <property type="project" value="UniProtKB-UniRule"/>
</dbReference>
<protein>
    <recommendedName>
        <fullName evidence="13 14">ATP-dependent protease subunit HslV</fullName>
        <ecNumber evidence="12 14">3.4.25.2</ecNumber>
    </recommendedName>
</protein>
<dbReference type="InterPro" id="IPR022281">
    <property type="entry name" value="ATP-dep_Prtase_HsIV_su"/>
</dbReference>
<dbReference type="HAMAP" id="MF_00248">
    <property type="entry name" value="HslV"/>
    <property type="match status" value="1"/>
</dbReference>
<dbReference type="GO" id="GO:0005839">
    <property type="term" value="C:proteasome core complex"/>
    <property type="evidence" value="ECO:0007669"/>
    <property type="project" value="InterPro"/>
</dbReference>
<keyword evidence="8 14" id="KW-0378">Hydrolase</keyword>
<keyword evidence="5 14" id="KW-0645">Protease</keyword>
<evidence type="ECO:0000256" key="3">
    <source>
        <dbReference type="ARBA" id="ARBA00022490"/>
    </source>
</evidence>
<evidence type="ECO:0000256" key="6">
    <source>
        <dbReference type="ARBA" id="ARBA00022698"/>
    </source>
</evidence>
<keyword evidence="4 14" id="KW-0021">Allosteric enzyme</keyword>
<dbReference type="FunFam" id="3.60.20.10:FF:000002">
    <property type="entry name" value="ATP-dependent protease subunit HslV"/>
    <property type="match status" value="1"/>
</dbReference>
<dbReference type="Proteomes" id="UP000037660">
    <property type="component" value="Unassembled WGS sequence"/>
</dbReference>
<dbReference type="PANTHER" id="PTHR32194:SF0">
    <property type="entry name" value="ATP-DEPENDENT PROTEASE SUBUNIT HSLV"/>
    <property type="match status" value="1"/>
</dbReference>
<dbReference type="PANTHER" id="PTHR32194">
    <property type="entry name" value="METALLOPROTEASE TLDD"/>
    <property type="match status" value="1"/>
</dbReference>
<dbReference type="InterPro" id="IPR029055">
    <property type="entry name" value="Ntn_hydrolases_N"/>
</dbReference>
<dbReference type="EMBL" id="BBYR01000014">
    <property type="protein sequence ID" value="GAP35140.1"/>
    <property type="molecule type" value="Genomic_DNA"/>
</dbReference>
<reference evidence="15 16" key="2">
    <citation type="journal article" date="2016" name="Science">
        <title>A bacterium that degrades and assimilates poly(ethylene terephthalate).</title>
        <authorList>
            <person name="Yoshida S."/>
            <person name="Hiraga K."/>
            <person name="Takehana T."/>
            <person name="Taniguchi I."/>
            <person name="Yamaji H."/>
            <person name="Maeda Y."/>
            <person name="Toyohara K."/>
            <person name="Miyamoto K."/>
            <person name="Kimura Y."/>
            <person name="Oda K."/>
        </authorList>
    </citation>
    <scope>NUCLEOTIDE SEQUENCE [LARGE SCALE GENOMIC DNA]</scope>
    <source>
        <strain evidence="16">NBRC 110686 / TISTR 2288 / 201-F6</strain>
    </source>
</reference>
<sequence>MEQYHGTTIVSVRRGSSVAMGGDGQVTLGHIVVKASARKVRRLHHDKVLAGFAGATADAFTLFERFEAKLEKHQGHLVRSAIELTKDWRTDRVLRRLEAMLAVADAEASLIITGNGDVLEPEHGLIAIGSGGAYAQAAARALLQHTELPPADVVKQALTIAGELCIYTNQHHTIETLGGGTAAAGEAR</sequence>
<evidence type="ECO:0000256" key="7">
    <source>
        <dbReference type="ARBA" id="ARBA00022723"/>
    </source>
</evidence>
<dbReference type="OrthoDB" id="9804884at2"/>
<dbReference type="InterPro" id="IPR001353">
    <property type="entry name" value="Proteasome_sua/b"/>
</dbReference>
<keyword evidence="16" id="KW-1185">Reference proteome</keyword>
<dbReference type="GO" id="GO:0046872">
    <property type="term" value="F:metal ion binding"/>
    <property type="evidence" value="ECO:0007669"/>
    <property type="project" value="UniProtKB-KW"/>
</dbReference>
<dbReference type="GO" id="GO:0004298">
    <property type="term" value="F:threonine-type endopeptidase activity"/>
    <property type="evidence" value="ECO:0007669"/>
    <property type="project" value="UniProtKB-KW"/>
</dbReference>
<evidence type="ECO:0000256" key="11">
    <source>
        <dbReference type="ARBA" id="ARBA00064434"/>
    </source>
</evidence>
<evidence type="ECO:0000256" key="2">
    <source>
        <dbReference type="ARBA" id="ARBA00006053"/>
    </source>
</evidence>
<feature type="active site" evidence="14">
    <location>
        <position position="7"/>
    </location>
</feature>
<dbReference type="AlphaFoldDB" id="A0A0K8NYZ6"/>
<evidence type="ECO:0000256" key="14">
    <source>
        <dbReference type="HAMAP-Rule" id="MF_00248"/>
    </source>
</evidence>
<organism evidence="15 16">
    <name type="scientific">Piscinibacter sakaiensis</name>
    <name type="common">Ideonella sakaiensis</name>
    <dbReference type="NCBI Taxonomy" id="1547922"/>
    <lineage>
        <taxon>Bacteria</taxon>
        <taxon>Pseudomonadati</taxon>
        <taxon>Pseudomonadota</taxon>
        <taxon>Betaproteobacteria</taxon>
        <taxon>Burkholderiales</taxon>
        <taxon>Sphaerotilaceae</taxon>
        <taxon>Piscinibacter</taxon>
    </lineage>
</organism>
<keyword evidence="7 14" id="KW-0479">Metal-binding</keyword>
<proteinExistence type="inferred from homology"/>
<keyword evidence="9 14" id="KW-0915">Sodium</keyword>